<evidence type="ECO:0000313" key="8">
    <source>
        <dbReference type="EMBL" id="HIR93200.1"/>
    </source>
</evidence>
<dbReference type="GO" id="GO:0004180">
    <property type="term" value="F:carboxypeptidase activity"/>
    <property type="evidence" value="ECO:0007669"/>
    <property type="project" value="UniProtKB-KW"/>
</dbReference>
<reference evidence="8" key="1">
    <citation type="submission" date="2020-10" db="EMBL/GenBank/DDBJ databases">
        <authorList>
            <person name="Gilroy R."/>
        </authorList>
    </citation>
    <scope>NUCLEOTIDE SEQUENCE</scope>
    <source>
        <strain evidence="8">ChiSxjej1B13-7041</strain>
    </source>
</reference>
<dbReference type="GO" id="GO:0006508">
    <property type="term" value="P:proteolysis"/>
    <property type="evidence" value="ECO:0007669"/>
    <property type="project" value="UniProtKB-KW"/>
</dbReference>
<gene>
    <name evidence="8" type="ORF">IAB98_07270</name>
</gene>
<dbReference type="Gene3D" id="3.40.50.10740">
    <property type="entry name" value="Class I glutamine amidotransferase-like"/>
    <property type="match status" value="1"/>
</dbReference>
<keyword evidence="5" id="KW-0720">Serine protease</keyword>
<accession>A0A9D1EJL0</accession>
<protein>
    <submittedName>
        <fullName evidence="8">LD-carboxypeptidase</fullName>
    </submittedName>
</protein>
<keyword evidence="4" id="KW-0378">Hydrolase</keyword>
<evidence type="ECO:0000313" key="9">
    <source>
        <dbReference type="Proteomes" id="UP000886841"/>
    </source>
</evidence>
<dbReference type="SUPFAM" id="SSF52317">
    <property type="entry name" value="Class I glutamine amidotransferase-like"/>
    <property type="match status" value="1"/>
</dbReference>
<evidence type="ECO:0000256" key="1">
    <source>
        <dbReference type="ARBA" id="ARBA00010233"/>
    </source>
</evidence>
<evidence type="ECO:0000259" key="6">
    <source>
        <dbReference type="Pfam" id="PF02016"/>
    </source>
</evidence>
<evidence type="ECO:0000256" key="5">
    <source>
        <dbReference type="ARBA" id="ARBA00022825"/>
    </source>
</evidence>
<dbReference type="PIRSF" id="PIRSF028757">
    <property type="entry name" value="LD-carboxypeptidase"/>
    <property type="match status" value="1"/>
</dbReference>
<feature type="domain" description="LD-carboxypeptidase N-terminal" evidence="6">
    <location>
        <begin position="5"/>
        <end position="121"/>
    </location>
</feature>
<dbReference type="SUPFAM" id="SSF141986">
    <property type="entry name" value="LD-carboxypeptidase A C-terminal domain-like"/>
    <property type="match status" value="1"/>
</dbReference>
<dbReference type="CDD" id="cd07025">
    <property type="entry name" value="Peptidase_S66"/>
    <property type="match status" value="1"/>
</dbReference>
<dbReference type="AlphaFoldDB" id="A0A9D1EJL0"/>
<dbReference type="PANTHER" id="PTHR30237">
    <property type="entry name" value="MURAMOYLTETRAPEPTIDE CARBOXYPEPTIDASE"/>
    <property type="match status" value="1"/>
</dbReference>
<dbReference type="InterPro" id="IPR027461">
    <property type="entry name" value="Carboxypeptidase_A_C_sf"/>
</dbReference>
<dbReference type="InterPro" id="IPR040921">
    <property type="entry name" value="Peptidase_S66C"/>
</dbReference>
<organism evidence="8 9">
    <name type="scientific">Candidatus Egerieimonas intestinavium</name>
    <dbReference type="NCBI Taxonomy" id="2840777"/>
    <lineage>
        <taxon>Bacteria</taxon>
        <taxon>Bacillati</taxon>
        <taxon>Bacillota</taxon>
        <taxon>Clostridia</taxon>
        <taxon>Lachnospirales</taxon>
        <taxon>Lachnospiraceae</taxon>
        <taxon>Lachnospiraceae incertae sedis</taxon>
        <taxon>Candidatus Egerieimonas</taxon>
    </lineage>
</organism>
<reference evidence="8" key="2">
    <citation type="journal article" date="2021" name="PeerJ">
        <title>Extensive microbial diversity within the chicken gut microbiome revealed by metagenomics and culture.</title>
        <authorList>
            <person name="Gilroy R."/>
            <person name="Ravi A."/>
            <person name="Getino M."/>
            <person name="Pursley I."/>
            <person name="Horton D.L."/>
            <person name="Alikhan N.F."/>
            <person name="Baker D."/>
            <person name="Gharbi K."/>
            <person name="Hall N."/>
            <person name="Watson M."/>
            <person name="Adriaenssens E.M."/>
            <person name="Foster-Nyarko E."/>
            <person name="Jarju S."/>
            <person name="Secka A."/>
            <person name="Antonio M."/>
            <person name="Oren A."/>
            <person name="Chaudhuri R.R."/>
            <person name="La Ragione R."/>
            <person name="Hildebrand F."/>
            <person name="Pallen M.J."/>
        </authorList>
    </citation>
    <scope>NUCLEOTIDE SEQUENCE</scope>
    <source>
        <strain evidence="8">ChiSxjej1B13-7041</strain>
    </source>
</reference>
<comment type="similarity">
    <text evidence="1">Belongs to the peptidase S66 family.</text>
</comment>
<dbReference type="Gene3D" id="3.50.30.60">
    <property type="entry name" value="LD-carboxypeptidase A C-terminal domain-like"/>
    <property type="match status" value="1"/>
</dbReference>
<dbReference type="InterPro" id="IPR040449">
    <property type="entry name" value="Peptidase_S66_N"/>
</dbReference>
<dbReference type="Pfam" id="PF17676">
    <property type="entry name" value="Peptidase_S66C"/>
    <property type="match status" value="1"/>
</dbReference>
<evidence type="ECO:0000256" key="3">
    <source>
        <dbReference type="ARBA" id="ARBA00022670"/>
    </source>
</evidence>
<evidence type="ECO:0000259" key="7">
    <source>
        <dbReference type="Pfam" id="PF17676"/>
    </source>
</evidence>
<dbReference type="InterPro" id="IPR027478">
    <property type="entry name" value="LdcA_N"/>
</dbReference>
<dbReference type="Pfam" id="PF02016">
    <property type="entry name" value="Peptidase_S66"/>
    <property type="match status" value="1"/>
</dbReference>
<dbReference type="PANTHER" id="PTHR30237:SF2">
    <property type="entry name" value="MUREIN TETRAPEPTIDE CARBOXYPEPTIDASE"/>
    <property type="match status" value="1"/>
</dbReference>
<comment type="caution">
    <text evidence="8">The sequence shown here is derived from an EMBL/GenBank/DDBJ whole genome shotgun (WGS) entry which is preliminary data.</text>
</comment>
<evidence type="ECO:0000256" key="4">
    <source>
        <dbReference type="ARBA" id="ARBA00022801"/>
    </source>
</evidence>
<dbReference type="InterPro" id="IPR029062">
    <property type="entry name" value="Class_I_gatase-like"/>
</dbReference>
<evidence type="ECO:0000256" key="2">
    <source>
        <dbReference type="ARBA" id="ARBA00022645"/>
    </source>
</evidence>
<dbReference type="EMBL" id="DVHU01000063">
    <property type="protein sequence ID" value="HIR93200.1"/>
    <property type="molecule type" value="Genomic_DNA"/>
</dbReference>
<dbReference type="GO" id="GO:0008236">
    <property type="term" value="F:serine-type peptidase activity"/>
    <property type="evidence" value="ECO:0007669"/>
    <property type="project" value="UniProtKB-KW"/>
</dbReference>
<dbReference type="InterPro" id="IPR003507">
    <property type="entry name" value="S66_fam"/>
</dbReference>
<name>A0A9D1EJL0_9FIRM</name>
<sequence length="292" mass="32132">MAEKIFLTACSNPRSPRQREKVERLRDILCGLGFGLWESPWLFAREAGGESTGRQRAQALMDCYESPGGGNICDISGGDLANGILPYLDFEKIKNSEKIFWGYSDLTCILNAIYARTGRPSVLWQVMNLAGPAGEEQLRRFRESPVPGEGPLYQIPCRFIRGEKMEGTLLGGNVRCLLKLAGTPCWPDFSEKLLLLESMGGGAARIQSYFDQLEQLGVFARIRGVLLGTFTELEEGEGPWAWELLLPHLPEGLPLAVTGKIGHGSDSRAAVIGGWLRLEERAETPIYGAAED</sequence>
<feature type="domain" description="LD-carboxypeptidase C-terminal" evidence="7">
    <location>
        <begin position="166"/>
        <end position="278"/>
    </location>
</feature>
<keyword evidence="2" id="KW-0121">Carboxypeptidase</keyword>
<dbReference type="Proteomes" id="UP000886841">
    <property type="component" value="Unassembled WGS sequence"/>
</dbReference>
<keyword evidence="3" id="KW-0645">Protease</keyword>
<proteinExistence type="inferred from homology"/>